<keyword evidence="3" id="KW-0813">Transport</keyword>
<dbReference type="PANTHER" id="PTHR23517:SF13">
    <property type="entry name" value="MAJOR FACILITATOR SUPERFAMILY MFS_1"/>
    <property type="match status" value="1"/>
</dbReference>
<feature type="transmembrane region" description="Helical" evidence="9">
    <location>
        <begin position="35"/>
        <end position="59"/>
    </location>
</feature>
<dbReference type="CDD" id="cd17325">
    <property type="entry name" value="MFS_MdtG_SLC18_like"/>
    <property type="match status" value="1"/>
</dbReference>
<feature type="region of interest" description="Disordered" evidence="8">
    <location>
        <begin position="1"/>
        <end position="26"/>
    </location>
</feature>
<evidence type="ECO:0000256" key="8">
    <source>
        <dbReference type="SAM" id="MobiDB-lite"/>
    </source>
</evidence>
<dbReference type="InterPro" id="IPR020846">
    <property type="entry name" value="MFS_dom"/>
</dbReference>
<keyword evidence="5 9" id="KW-0812">Transmembrane</keyword>
<dbReference type="GO" id="GO:0005886">
    <property type="term" value="C:plasma membrane"/>
    <property type="evidence" value="ECO:0007669"/>
    <property type="project" value="UniProtKB-SubCell"/>
</dbReference>
<dbReference type="AlphaFoldDB" id="A0A022KSZ9"/>
<dbReference type="InterPro" id="IPR001958">
    <property type="entry name" value="Tet-R_TetA/multi-R_MdtG-like"/>
</dbReference>
<feature type="transmembrane region" description="Helical" evidence="9">
    <location>
        <begin position="229"/>
        <end position="250"/>
    </location>
</feature>
<dbReference type="PROSITE" id="PS50850">
    <property type="entry name" value="MFS"/>
    <property type="match status" value="1"/>
</dbReference>
<keyword evidence="4" id="KW-1003">Cell membrane</keyword>
<feature type="region of interest" description="Disordered" evidence="8">
    <location>
        <begin position="420"/>
        <end position="441"/>
    </location>
</feature>
<feature type="transmembrane region" description="Helical" evidence="9">
    <location>
        <begin position="270"/>
        <end position="290"/>
    </location>
</feature>
<evidence type="ECO:0000256" key="3">
    <source>
        <dbReference type="ARBA" id="ARBA00022448"/>
    </source>
</evidence>
<feature type="transmembrane region" description="Helical" evidence="9">
    <location>
        <begin position="130"/>
        <end position="149"/>
    </location>
</feature>
<name>A0A022KSZ9_9MICO</name>
<evidence type="ECO:0000256" key="9">
    <source>
        <dbReference type="SAM" id="Phobius"/>
    </source>
</evidence>
<feature type="compositionally biased region" description="Pro residues" evidence="8">
    <location>
        <begin position="1"/>
        <end position="10"/>
    </location>
</feature>
<dbReference type="OrthoDB" id="9793283at2"/>
<comment type="similarity">
    <text evidence="2">Belongs to the major facilitator superfamily. TCR/Tet family.</text>
</comment>
<dbReference type="Gene3D" id="1.20.1250.20">
    <property type="entry name" value="MFS general substrate transporter like domains"/>
    <property type="match status" value="1"/>
</dbReference>
<feature type="transmembrane region" description="Helical" evidence="9">
    <location>
        <begin position="383"/>
        <end position="408"/>
    </location>
</feature>
<dbReference type="PRINTS" id="PR01035">
    <property type="entry name" value="TCRTETA"/>
</dbReference>
<evidence type="ECO:0000313" key="11">
    <source>
        <dbReference type="EMBL" id="EYT48899.1"/>
    </source>
</evidence>
<organism evidence="11 12">
    <name type="scientific">Brachybacterium muris UCD-AY4</name>
    <dbReference type="NCBI Taxonomy" id="1249481"/>
    <lineage>
        <taxon>Bacteria</taxon>
        <taxon>Bacillati</taxon>
        <taxon>Actinomycetota</taxon>
        <taxon>Actinomycetes</taxon>
        <taxon>Micrococcales</taxon>
        <taxon>Dermabacteraceae</taxon>
        <taxon>Brachybacterium</taxon>
    </lineage>
</organism>
<feature type="compositionally biased region" description="Low complexity" evidence="8">
    <location>
        <begin position="11"/>
        <end position="22"/>
    </location>
</feature>
<evidence type="ECO:0000313" key="12">
    <source>
        <dbReference type="Proteomes" id="UP000019754"/>
    </source>
</evidence>
<feature type="transmembrane region" description="Helical" evidence="9">
    <location>
        <begin position="65"/>
        <end position="88"/>
    </location>
</feature>
<protein>
    <submittedName>
        <fullName evidence="11">Arabinose ABC transporter permease</fullName>
    </submittedName>
</protein>
<feature type="transmembrane region" description="Helical" evidence="9">
    <location>
        <begin position="161"/>
        <end position="181"/>
    </location>
</feature>
<dbReference type="InterPro" id="IPR050171">
    <property type="entry name" value="MFS_Transporters"/>
</dbReference>
<evidence type="ECO:0000259" key="10">
    <source>
        <dbReference type="PROSITE" id="PS50850"/>
    </source>
</evidence>
<sequence>MSTPTPPEPQPARQAPPATRGPSVDTARPSIPREIIVLVIAAFVIAIGFGIIAPVLPAYARSFDVGVTAASTVVSAFAFMRLVFAPTGGRLITRFGERRMYVAGLVIVALSTGAAAFAQSYLQLLVMRGLGGIGSTLFTVSAMALLVRLTPPGARGRASSLYGSAFLFGGILGPALGSLLAEWGYRAPFLVYAVALLIAAAVVAVFLARADLRPARTGPEAPPLRVREAWADSAFRAVIVGAFANGWANFGARMSLVPLFIGSIAHLTDAVTGIVMTVFAAANAASLLVAGRLVDSWGRRPLLLGGLLLCALGTGVMGLVPTTWWMCVTSVVAGLGAGMLAPAQQVVVADVIGSSRSGGSTLAAFQMSQDLGAILGPVVTGLVAAWLGFGWAFALTGAILAVGAVAWLGGRETRGDAVDEAAGVGPTRHGGGSSAPGPSTA</sequence>
<gene>
    <name evidence="11" type="ORF">D641_0109600</name>
</gene>
<feature type="transmembrane region" description="Helical" evidence="9">
    <location>
        <begin position="302"/>
        <end position="326"/>
    </location>
</feature>
<dbReference type="InterPro" id="IPR005828">
    <property type="entry name" value="MFS_sugar_transport-like"/>
</dbReference>
<keyword evidence="7 9" id="KW-0472">Membrane</keyword>
<dbReference type="PROSITE" id="PS00216">
    <property type="entry name" value="SUGAR_TRANSPORT_1"/>
    <property type="match status" value="1"/>
</dbReference>
<evidence type="ECO:0000256" key="4">
    <source>
        <dbReference type="ARBA" id="ARBA00022475"/>
    </source>
</evidence>
<dbReference type="Gene3D" id="1.20.1720.10">
    <property type="entry name" value="Multidrug resistance protein D"/>
    <property type="match status" value="1"/>
</dbReference>
<dbReference type="GO" id="GO:0022857">
    <property type="term" value="F:transmembrane transporter activity"/>
    <property type="evidence" value="ECO:0007669"/>
    <property type="project" value="InterPro"/>
</dbReference>
<dbReference type="PANTHER" id="PTHR23517">
    <property type="entry name" value="RESISTANCE PROTEIN MDTM, PUTATIVE-RELATED-RELATED"/>
    <property type="match status" value="1"/>
</dbReference>
<comment type="caution">
    <text evidence="11">The sequence shown here is derived from an EMBL/GenBank/DDBJ whole genome shotgun (WGS) entry which is preliminary data.</text>
</comment>
<accession>A0A022KSZ9</accession>
<dbReference type="InterPro" id="IPR005829">
    <property type="entry name" value="Sugar_transporter_CS"/>
</dbReference>
<reference evidence="11 12" key="1">
    <citation type="journal article" date="2013" name="Genome Announc.">
        <title>Draft genome sequence of an Actinobacterium, Brachybacterium muris strain UCD-AY4.</title>
        <authorList>
            <person name="Lo J.R."/>
            <person name="Lang J.M."/>
            <person name="Darling A.E."/>
            <person name="Eisen J.A."/>
            <person name="Coil D.A."/>
        </authorList>
    </citation>
    <scope>NUCLEOTIDE SEQUENCE [LARGE SCALE GENOMIC DNA]</scope>
    <source>
        <strain evidence="11 12">UCD-AY4</strain>
    </source>
</reference>
<dbReference type="STRING" id="1249481.D641_0109600"/>
<evidence type="ECO:0000256" key="1">
    <source>
        <dbReference type="ARBA" id="ARBA00004651"/>
    </source>
</evidence>
<dbReference type="RefSeq" id="WP_017823446.1">
    <property type="nucleotide sequence ID" value="NZ_AORC01000011.1"/>
</dbReference>
<dbReference type="HOGENOM" id="CLU_001265_10_14_11"/>
<dbReference type="Pfam" id="PF00083">
    <property type="entry name" value="Sugar_tr"/>
    <property type="match status" value="1"/>
</dbReference>
<evidence type="ECO:0000256" key="2">
    <source>
        <dbReference type="ARBA" id="ARBA00007520"/>
    </source>
</evidence>
<evidence type="ECO:0000256" key="7">
    <source>
        <dbReference type="ARBA" id="ARBA00023136"/>
    </source>
</evidence>
<comment type="subcellular location">
    <subcellularLocation>
        <location evidence="1">Cell membrane</location>
        <topology evidence="1">Multi-pass membrane protein</topology>
    </subcellularLocation>
</comment>
<dbReference type="InterPro" id="IPR036259">
    <property type="entry name" value="MFS_trans_sf"/>
</dbReference>
<feature type="transmembrane region" description="Helical" evidence="9">
    <location>
        <begin position="187"/>
        <end position="208"/>
    </location>
</feature>
<keyword evidence="6 9" id="KW-1133">Transmembrane helix</keyword>
<evidence type="ECO:0000256" key="6">
    <source>
        <dbReference type="ARBA" id="ARBA00022989"/>
    </source>
</evidence>
<keyword evidence="12" id="KW-1185">Reference proteome</keyword>
<feature type="domain" description="Major facilitator superfamily (MFS) profile" evidence="10">
    <location>
        <begin position="34"/>
        <end position="415"/>
    </location>
</feature>
<dbReference type="InterPro" id="IPR011701">
    <property type="entry name" value="MFS"/>
</dbReference>
<feature type="transmembrane region" description="Helical" evidence="9">
    <location>
        <begin position="100"/>
        <end position="118"/>
    </location>
</feature>
<dbReference type="Proteomes" id="UP000019754">
    <property type="component" value="Unassembled WGS sequence"/>
</dbReference>
<dbReference type="SUPFAM" id="SSF103473">
    <property type="entry name" value="MFS general substrate transporter"/>
    <property type="match status" value="1"/>
</dbReference>
<dbReference type="EMBL" id="AORC01000011">
    <property type="protein sequence ID" value="EYT48899.1"/>
    <property type="molecule type" value="Genomic_DNA"/>
</dbReference>
<dbReference type="Pfam" id="PF07690">
    <property type="entry name" value="MFS_1"/>
    <property type="match status" value="1"/>
</dbReference>
<proteinExistence type="inferred from homology"/>
<evidence type="ECO:0000256" key="5">
    <source>
        <dbReference type="ARBA" id="ARBA00022692"/>
    </source>
</evidence>